<sequence>MEAMIDPVLVTSLQVGRSEVTCLDTTCGRLAAGIGDGTLKLWRWNRASGWLLLSEQKRAHRYGVTGTRFAASGVLLATVGIDGAARIWSAYENLLEKRTLAGPDTAAARSLQWATSERLAVGHDDGGVRVWDVRGGALLAYIRPHEGAVYALATLAYNALLLTACTDGVLKVFDFQEVTAYGNDGNAGPTPLFWEDGAHDMGAQCSTECGRDAATGGHDGRVRIWRVSGVGRQRRVEADVTLTGHTAAVTSLRWKRDLLTSASLDRTARLWSVSSTVCLRVLHAHSRYLTCIALSVDLRYIITGSNDKTIRTWSLGVFSIDDDIQPECNHIVHFGLGDLEGIGPVDDDIEDANDTVVCTSMGTHRIDRVQHAAAINCIAASQSLIATASSDGSVKIFRWFWKDEGFKLNLELELSAHTYPALAVDFGANDALLLSAGLDGCARLWDIMSGCELLVLTADSSQWRGDGGGGVRDARVSPHHPPMMLLSSDDGFTALWGIEQTSPDPIKVYPGLVEAALCCAWSADGVLAAAGGAAGELQLLAPPRPDCLYQQSDAHDLGVLSCDFAPISHNNESESESKTYLLATGGRDALIKLWQITTEVEDDHIECITLNLARALAAHGSAVQCVRWGQFGRYENELALATGGADRWVRVWRVTETKMGLEAVATVSVPAGAAGGAPAVRLLAYERTSLLAVGSLSGTLALWQLPNTDLMEECEGAEPRFWSISGVMRWLYEYVTRSTEDADNVEDIEKRLTEAVRTSQITGARLLDDPLEELIKAFGYGDEDNDEEVNDENTAIHDRLIDEILWLRRGPMNLDLESSIPHALRCPISHEVMTEPARAADGFTYERQAFLDWCLATGPEAVRSPVTGRRLRSTIVAPNRLLRERLREHCAWKRLP</sequence>
<dbReference type="Pfam" id="PF00400">
    <property type="entry name" value="WD40"/>
    <property type="match status" value="7"/>
</dbReference>
<dbReference type="PROSITE" id="PS50294">
    <property type="entry name" value="WD_REPEATS_REGION"/>
    <property type="match status" value="3"/>
</dbReference>
<dbReference type="Pfam" id="PF04564">
    <property type="entry name" value="U-box"/>
    <property type="match status" value="1"/>
</dbReference>
<evidence type="ECO:0000256" key="1">
    <source>
        <dbReference type="ARBA" id="ARBA00022574"/>
    </source>
</evidence>
<dbReference type="PRINTS" id="PR00320">
    <property type="entry name" value="GPROTEINBRPT"/>
</dbReference>
<dbReference type="Proteomes" id="UP000789524">
    <property type="component" value="Unassembled WGS sequence"/>
</dbReference>
<proteinExistence type="predicted"/>
<dbReference type="SMART" id="SM00320">
    <property type="entry name" value="WD40"/>
    <property type="match status" value="14"/>
</dbReference>
<dbReference type="PROSITE" id="PS51698">
    <property type="entry name" value="U_BOX"/>
    <property type="match status" value="1"/>
</dbReference>
<evidence type="ECO:0000313" key="6">
    <source>
        <dbReference type="Proteomes" id="UP000789524"/>
    </source>
</evidence>
<feature type="repeat" description="WD" evidence="3">
    <location>
        <begin position="282"/>
        <end position="315"/>
    </location>
</feature>
<reference evidence="5" key="1">
    <citation type="submission" date="2021-09" db="EMBL/GenBank/DDBJ databases">
        <authorList>
            <person name="Martin H S."/>
        </authorList>
    </citation>
    <scope>NUCLEOTIDE SEQUENCE</scope>
</reference>
<organism evidence="5 6">
    <name type="scientific">Danaus chrysippus</name>
    <name type="common">African queen</name>
    <dbReference type="NCBI Taxonomy" id="151541"/>
    <lineage>
        <taxon>Eukaryota</taxon>
        <taxon>Metazoa</taxon>
        <taxon>Ecdysozoa</taxon>
        <taxon>Arthropoda</taxon>
        <taxon>Hexapoda</taxon>
        <taxon>Insecta</taxon>
        <taxon>Pterygota</taxon>
        <taxon>Neoptera</taxon>
        <taxon>Endopterygota</taxon>
        <taxon>Lepidoptera</taxon>
        <taxon>Glossata</taxon>
        <taxon>Ditrysia</taxon>
        <taxon>Papilionoidea</taxon>
        <taxon>Nymphalidae</taxon>
        <taxon>Danainae</taxon>
        <taxon>Danaini</taxon>
        <taxon>Danaina</taxon>
        <taxon>Danaus</taxon>
        <taxon>Anosia</taxon>
    </lineage>
</organism>
<comment type="caution">
    <text evidence="5">The sequence shown here is derived from an EMBL/GenBank/DDBJ whole genome shotgun (WGS) entry which is preliminary data.</text>
</comment>
<dbReference type="InterPro" id="IPR036322">
    <property type="entry name" value="WD40_repeat_dom_sf"/>
</dbReference>
<dbReference type="SMART" id="SM00504">
    <property type="entry name" value="Ubox"/>
    <property type="match status" value="1"/>
</dbReference>
<dbReference type="EMBL" id="CAKASE010000056">
    <property type="protein sequence ID" value="CAG9566408.1"/>
    <property type="molecule type" value="Genomic_DNA"/>
</dbReference>
<dbReference type="InterPro" id="IPR015943">
    <property type="entry name" value="WD40/YVTN_repeat-like_dom_sf"/>
</dbReference>
<dbReference type="SUPFAM" id="SSF50978">
    <property type="entry name" value="WD40 repeat-like"/>
    <property type="match status" value="2"/>
</dbReference>
<feature type="domain" description="U-box" evidence="4">
    <location>
        <begin position="819"/>
        <end position="896"/>
    </location>
</feature>
<gene>
    <name evidence="5" type="ORF">DCHRY22_LOCUS7051</name>
</gene>
<dbReference type="PROSITE" id="PS50082">
    <property type="entry name" value="WD_REPEATS_2"/>
    <property type="match status" value="4"/>
</dbReference>
<dbReference type="PROSITE" id="PS00678">
    <property type="entry name" value="WD_REPEATS_1"/>
    <property type="match status" value="1"/>
</dbReference>
<evidence type="ECO:0000256" key="3">
    <source>
        <dbReference type="PROSITE-ProRule" id="PRU00221"/>
    </source>
</evidence>
<dbReference type="CDD" id="cd16655">
    <property type="entry name" value="RING-Ubox_WDSUB1-like"/>
    <property type="match status" value="1"/>
</dbReference>
<dbReference type="InterPro" id="IPR013083">
    <property type="entry name" value="Znf_RING/FYVE/PHD"/>
</dbReference>
<name>A0A8J2W1R0_9NEOP</name>
<dbReference type="AlphaFoldDB" id="A0A8J2W1R0"/>
<dbReference type="SUPFAM" id="SSF57850">
    <property type="entry name" value="RING/U-box"/>
    <property type="match status" value="1"/>
</dbReference>
<dbReference type="InterPro" id="IPR003613">
    <property type="entry name" value="Ubox_domain"/>
</dbReference>
<dbReference type="GO" id="GO:0016567">
    <property type="term" value="P:protein ubiquitination"/>
    <property type="evidence" value="ECO:0007669"/>
    <property type="project" value="InterPro"/>
</dbReference>
<keyword evidence="6" id="KW-1185">Reference proteome</keyword>
<keyword evidence="1 3" id="KW-0853">WD repeat</keyword>
<dbReference type="PANTHER" id="PTHR19848:SF8">
    <property type="entry name" value="F-BOX AND WD REPEAT DOMAIN CONTAINING 7"/>
    <property type="match status" value="1"/>
</dbReference>
<dbReference type="PANTHER" id="PTHR19848">
    <property type="entry name" value="WD40 REPEAT PROTEIN"/>
    <property type="match status" value="1"/>
</dbReference>
<accession>A0A8J2W1R0</accession>
<dbReference type="Gene3D" id="3.30.40.10">
    <property type="entry name" value="Zinc/RING finger domain, C3HC4 (zinc finger)"/>
    <property type="match status" value="1"/>
</dbReference>
<evidence type="ECO:0000259" key="4">
    <source>
        <dbReference type="PROSITE" id="PS51698"/>
    </source>
</evidence>
<dbReference type="InterPro" id="IPR020472">
    <property type="entry name" value="WD40_PAC1"/>
</dbReference>
<dbReference type="GO" id="GO:0004842">
    <property type="term" value="F:ubiquitin-protein transferase activity"/>
    <property type="evidence" value="ECO:0007669"/>
    <property type="project" value="InterPro"/>
</dbReference>
<feature type="repeat" description="WD" evidence="3">
    <location>
        <begin position="414"/>
        <end position="455"/>
    </location>
</feature>
<evidence type="ECO:0000313" key="5">
    <source>
        <dbReference type="EMBL" id="CAG9566408.1"/>
    </source>
</evidence>
<dbReference type="InterPro" id="IPR001680">
    <property type="entry name" value="WD40_rpt"/>
</dbReference>
<evidence type="ECO:0000256" key="2">
    <source>
        <dbReference type="ARBA" id="ARBA00022737"/>
    </source>
</evidence>
<dbReference type="InterPro" id="IPR019775">
    <property type="entry name" value="WD40_repeat_CS"/>
</dbReference>
<dbReference type="Gene3D" id="2.130.10.10">
    <property type="entry name" value="YVTN repeat-like/Quinoprotein amine dehydrogenase"/>
    <property type="match status" value="4"/>
</dbReference>
<dbReference type="CDD" id="cd00200">
    <property type="entry name" value="WD40"/>
    <property type="match status" value="1"/>
</dbReference>
<protein>
    <submittedName>
        <fullName evidence="5">(African queen) hypothetical protein</fullName>
    </submittedName>
</protein>
<feature type="repeat" description="WD" evidence="3">
    <location>
        <begin position="57"/>
        <end position="89"/>
    </location>
</feature>
<dbReference type="OrthoDB" id="10064100at2759"/>
<keyword evidence="2" id="KW-0677">Repeat</keyword>
<feature type="repeat" description="WD" evidence="3">
    <location>
        <begin position="242"/>
        <end position="281"/>
    </location>
</feature>